<dbReference type="SUPFAM" id="SSF53850">
    <property type="entry name" value="Periplasmic binding protein-like II"/>
    <property type="match status" value="1"/>
</dbReference>
<evidence type="ECO:0000313" key="8">
    <source>
        <dbReference type="EMBL" id="QJW99563.1"/>
    </source>
</evidence>
<evidence type="ECO:0000256" key="6">
    <source>
        <dbReference type="PIRNR" id="PIRNR002756"/>
    </source>
</evidence>
<dbReference type="PIRSF" id="PIRSF002756">
    <property type="entry name" value="PstS"/>
    <property type="match status" value="1"/>
</dbReference>
<keyword evidence="9" id="KW-1185">Reference proteome</keyword>
<dbReference type="KEGG" id="ftj:FTUN_7175"/>
<dbReference type="InterPro" id="IPR050962">
    <property type="entry name" value="Phosphate-bind_PstS"/>
</dbReference>
<evidence type="ECO:0000313" key="9">
    <source>
        <dbReference type="Proteomes" id="UP000503447"/>
    </source>
</evidence>
<evidence type="ECO:0000256" key="1">
    <source>
        <dbReference type="ARBA" id="ARBA00002841"/>
    </source>
</evidence>
<organism evidence="8 9">
    <name type="scientific">Frigoriglobus tundricola</name>
    <dbReference type="NCBI Taxonomy" id="2774151"/>
    <lineage>
        <taxon>Bacteria</taxon>
        <taxon>Pseudomonadati</taxon>
        <taxon>Planctomycetota</taxon>
        <taxon>Planctomycetia</taxon>
        <taxon>Gemmatales</taxon>
        <taxon>Gemmataceae</taxon>
        <taxon>Frigoriglobus</taxon>
    </lineage>
</organism>
<dbReference type="Proteomes" id="UP000503447">
    <property type="component" value="Chromosome"/>
</dbReference>
<comment type="similarity">
    <text evidence="2 6">Belongs to the PstS family.</text>
</comment>
<sequence>MTRFLTFVFFVSALPIVGGCGDKKNPDGTTSGPPARISAGGSTFINPLMQKWSSEYKQNKNAEIDYVSQGSGYGIEQTTKKTIDFGCTDAPMNKDQLAKAKEAGGDVYHIPLTMGAVAVAYNVPEIAGKELKLTGEVLTDIYLRDESVKKWNAKRIADLNPGLALPDKDIVVVARAEKSGTSNIFSEYLSKASKGKFKASTKPDWVQGVTGQQGSDGVSGFVKGNSYAICYVEVEFAKKNGLATALLKNKKGAWVGPEAAAVTAAAEEALKTKQDKEPYSLHDLTYSLTDADGAKSYPISGLTYAVLFAKQPKDKGPALVEFLKWATTEGQSFTTELSYAPLPDELRAKIKEKLALVTFE</sequence>
<keyword evidence="4 6" id="KW-0813">Transport</keyword>
<dbReference type="PANTHER" id="PTHR42996">
    <property type="entry name" value="PHOSPHATE-BINDING PROTEIN PSTS"/>
    <property type="match status" value="1"/>
</dbReference>
<comment type="subunit">
    <text evidence="3">The complex is composed of two ATP-binding proteins (PstB), two transmembrane proteins (PstC and PstA) and a solute-binding protein (PstS).</text>
</comment>
<dbReference type="PROSITE" id="PS51257">
    <property type="entry name" value="PROKAR_LIPOPROTEIN"/>
    <property type="match status" value="1"/>
</dbReference>
<evidence type="ECO:0000259" key="7">
    <source>
        <dbReference type="Pfam" id="PF12849"/>
    </source>
</evidence>
<evidence type="ECO:0000256" key="4">
    <source>
        <dbReference type="ARBA" id="ARBA00022448"/>
    </source>
</evidence>
<dbReference type="NCBIfam" id="TIGR00975">
    <property type="entry name" value="3a0107s03"/>
    <property type="match status" value="1"/>
</dbReference>
<dbReference type="GO" id="GO:0043190">
    <property type="term" value="C:ATP-binding cassette (ABC) transporter complex"/>
    <property type="evidence" value="ECO:0007669"/>
    <property type="project" value="InterPro"/>
</dbReference>
<dbReference type="EMBL" id="CP053452">
    <property type="protein sequence ID" value="QJW99563.1"/>
    <property type="molecule type" value="Genomic_DNA"/>
</dbReference>
<dbReference type="CDD" id="cd13565">
    <property type="entry name" value="PBP2_PstS"/>
    <property type="match status" value="1"/>
</dbReference>
<dbReference type="Pfam" id="PF12849">
    <property type="entry name" value="PBP_like_2"/>
    <property type="match status" value="1"/>
</dbReference>
<dbReference type="GO" id="GO:0035435">
    <property type="term" value="P:phosphate ion transmembrane transport"/>
    <property type="evidence" value="ECO:0007669"/>
    <property type="project" value="InterPro"/>
</dbReference>
<comment type="function">
    <text evidence="1">Part of the ABC transporter complex PstSACB involved in phosphate import.</text>
</comment>
<feature type="domain" description="PBP" evidence="7">
    <location>
        <begin position="29"/>
        <end position="328"/>
    </location>
</feature>
<dbReference type="GO" id="GO:0042301">
    <property type="term" value="F:phosphate ion binding"/>
    <property type="evidence" value="ECO:0007669"/>
    <property type="project" value="InterPro"/>
</dbReference>
<dbReference type="PANTHER" id="PTHR42996:SF1">
    <property type="entry name" value="PHOSPHATE-BINDING PROTEIN PSTS"/>
    <property type="match status" value="1"/>
</dbReference>
<dbReference type="InterPro" id="IPR024370">
    <property type="entry name" value="PBP_domain"/>
</dbReference>
<evidence type="ECO:0000256" key="2">
    <source>
        <dbReference type="ARBA" id="ARBA00008725"/>
    </source>
</evidence>
<dbReference type="Gene3D" id="3.40.190.10">
    <property type="entry name" value="Periplasmic binding protein-like II"/>
    <property type="match status" value="2"/>
</dbReference>
<reference evidence="9" key="1">
    <citation type="submission" date="2020-05" db="EMBL/GenBank/DDBJ databases">
        <title>Frigoriglobus tundricola gen. nov., sp. nov., a psychrotolerant cellulolytic planctomycete of the family Gemmataceae with two divergent copies of 16S rRNA gene.</title>
        <authorList>
            <person name="Kulichevskaya I.S."/>
            <person name="Ivanova A.A."/>
            <person name="Naumoff D.G."/>
            <person name="Beletsky A.V."/>
            <person name="Rijpstra W.I.C."/>
            <person name="Sinninghe Damste J.S."/>
            <person name="Mardanov A.V."/>
            <person name="Ravin N.V."/>
            <person name="Dedysh S.N."/>
        </authorList>
    </citation>
    <scope>NUCLEOTIDE SEQUENCE [LARGE SCALE GENOMIC DNA]</scope>
    <source>
        <strain evidence="9">PL17</strain>
    </source>
</reference>
<dbReference type="InterPro" id="IPR005673">
    <property type="entry name" value="ABC_phos-bd_PstS"/>
</dbReference>
<accession>A0A6M5Z217</accession>
<gene>
    <name evidence="8" type="ORF">FTUN_7175</name>
</gene>
<evidence type="ECO:0000256" key="3">
    <source>
        <dbReference type="ARBA" id="ARBA00011529"/>
    </source>
</evidence>
<proteinExistence type="inferred from homology"/>
<dbReference type="AlphaFoldDB" id="A0A6M5Z217"/>
<protein>
    <recommendedName>
        <fullName evidence="6">Phosphate-binding protein</fullName>
    </recommendedName>
</protein>
<keyword evidence="5 6" id="KW-0592">Phosphate transport</keyword>
<dbReference type="RefSeq" id="WP_171474510.1">
    <property type="nucleotide sequence ID" value="NZ_CP053452.2"/>
</dbReference>
<name>A0A6M5Z217_9BACT</name>
<evidence type="ECO:0000256" key="5">
    <source>
        <dbReference type="ARBA" id="ARBA00022592"/>
    </source>
</evidence>